<reference evidence="2" key="1">
    <citation type="submission" date="2014-09" db="EMBL/GenBank/DDBJ databases">
        <authorList>
            <person name="Magalhaes I.L.F."/>
            <person name="Oliveira U."/>
            <person name="Santos F.R."/>
            <person name="Vidigal T.H.D.A."/>
            <person name="Brescovit A.D."/>
            <person name="Santos A.J."/>
        </authorList>
    </citation>
    <scope>NUCLEOTIDE SEQUENCE</scope>
    <source>
        <tissue evidence="2">Shoot tissue taken approximately 20 cm above the soil surface</tissue>
    </source>
</reference>
<name>A0A0A9HRH8_ARUDO</name>
<proteinExistence type="predicted"/>
<feature type="region of interest" description="Disordered" evidence="1">
    <location>
        <begin position="63"/>
        <end position="96"/>
    </location>
</feature>
<evidence type="ECO:0000313" key="2">
    <source>
        <dbReference type="EMBL" id="JAE39730.1"/>
    </source>
</evidence>
<evidence type="ECO:0000256" key="1">
    <source>
        <dbReference type="SAM" id="MobiDB-lite"/>
    </source>
</evidence>
<accession>A0A0A9HRH8</accession>
<feature type="compositionally biased region" description="Low complexity" evidence="1">
    <location>
        <begin position="65"/>
        <end position="74"/>
    </location>
</feature>
<reference evidence="2" key="2">
    <citation type="journal article" date="2015" name="Data Brief">
        <title>Shoot transcriptome of the giant reed, Arundo donax.</title>
        <authorList>
            <person name="Barrero R.A."/>
            <person name="Guerrero F.D."/>
            <person name="Moolhuijzen P."/>
            <person name="Goolsby J.A."/>
            <person name="Tidwell J."/>
            <person name="Bellgard S.E."/>
            <person name="Bellgard M.I."/>
        </authorList>
    </citation>
    <scope>NUCLEOTIDE SEQUENCE</scope>
    <source>
        <tissue evidence="2">Shoot tissue taken approximately 20 cm above the soil surface</tissue>
    </source>
</reference>
<dbReference type="AlphaFoldDB" id="A0A0A9HRH8"/>
<organism evidence="2">
    <name type="scientific">Arundo donax</name>
    <name type="common">Giant reed</name>
    <name type="synonym">Donax arundinaceus</name>
    <dbReference type="NCBI Taxonomy" id="35708"/>
    <lineage>
        <taxon>Eukaryota</taxon>
        <taxon>Viridiplantae</taxon>
        <taxon>Streptophyta</taxon>
        <taxon>Embryophyta</taxon>
        <taxon>Tracheophyta</taxon>
        <taxon>Spermatophyta</taxon>
        <taxon>Magnoliopsida</taxon>
        <taxon>Liliopsida</taxon>
        <taxon>Poales</taxon>
        <taxon>Poaceae</taxon>
        <taxon>PACMAD clade</taxon>
        <taxon>Arundinoideae</taxon>
        <taxon>Arundineae</taxon>
        <taxon>Arundo</taxon>
    </lineage>
</organism>
<sequence>MAIRGRNASKLIQKLKRHMLCWQRKGQRKRLPKVVPFLLKVHHQLQLFGSIGTTPLLSIVATEPSSKSRSKSGSNQPSTSSLALISLQEASTPLPK</sequence>
<feature type="compositionally biased region" description="Polar residues" evidence="1">
    <location>
        <begin position="75"/>
        <end position="96"/>
    </location>
</feature>
<dbReference type="EMBL" id="GBRH01158166">
    <property type="protein sequence ID" value="JAE39730.1"/>
    <property type="molecule type" value="Transcribed_RNA"/>
</dbReference>
<protein>
    <submittedName>
        <fullName evidence="2">Uncharacterized protein</fullName>
    </submittedName>
</protein>